<evidence type="ECO:0000259" key="3">
    <source>
        <dbReference type="PROSITE" id="PS50404"/>
    </source>
</evidence>
<accession>A0A8H6IEB1</accession>
<dbReference type="InterPro" id="IPR004046">
    <property type="entry name" value="GST_C"/>
</dbReference>
<sequence length="248" mass="28349">MLDVRSSWARIYIAPLWRRPGSSSSPMPPASNAVHAYTFATPNGVAIASYLEELKERYPGFAYDFTRINIWKGTQKEDWFLKLNPNGRIPVIVDKSRGDFVVFESSAILLYLAQHYDKDFAFWFSPESDPNNYSEMVQWLFFAHGGIGPMQGQNNHFNHDAPEKIPYAQKRYIDETKRLYGVLDIRLNGREYLAGDGKGRYSLADLKSYPWVKIHPYASIETLDEFPHVKAWLERCVGREASVSGAGV</sequence>
<dbReference type="PANTHER" id="PTHR44051:SF8">
    <property type="entry name" value="GLUTATHIONE S-TRANSFERASE GSTA"/>
    <property type="match status" value="1"/>
</dbReference>
<dbReference type="InterPro" id="IPR040079">
    <property type="entry name" value="Glutathione_S-Trfase"/>
</dbReference>
<dbReference type="InterPro" id="IPR010987">
    <property type="entry name" value="Glutathione-S-Trfase_C-like"/>
</dbReference>
<name>A0A8H6IEB1_9AGAR</name>
<gene>
    <name evidence="5" type="ORF">DFP72DRAFT_957237</name>
</gene>
<dbReference type="PANTHER" id="PTHR44051">
    <property type="entry name" value="GLUTATHIONE S-TRANSFERASE-RELATED"/>
    <property type="match status" value="1"/>
</dbReference>
<dbReference type="InterPro" id="IPR004045">
    <property type="entry name" value="Glutathione_S-Trfase_N"/>
</dbReference>
<dbReference type="SUPFAM" id="SSF52833">
    <property type="entry name" value="Thioredoxin-like"/>
    <property type="match status" value="1"/>
</dbReference>
<feature type="domain" description="GST C-terminal" evidence="4">
    <location>
        <begin position="129"/>
        <end position="248"/>
    </location>
</feature>
<feature type="non-terminal residue" evidence="5">
    <location>
        <position position="248"/>
    </location>
</feature>
<evidence type="ECO:0000313" key="5">
    <source>
        <dbReference type="EMBL" id="KAF6762683.1"/>
    </source>
</evidence>
<dbReference type="GO" id="GO:0016740">
    <property type="term" value="F:transferase activity"/>
    <property type="evidence" value="ECO:0007669"/>
    <property type="project" value="UniProtKB-KW"/>
</dbReference>
<evidence type="ECO:0000259" key="4">
    <source>
        <dbReference type="PROSITE" id="PS50405"/>
    </source>
</evidence>
<dbReference type="CDD" id="cd03048">
    <property type="entry name" value="GST_N_Ure2p_like"/>
    <property type="match status" value="1"/>
</dbReference>
<comment type="caution">
    <text evidence="5">The sequence shown here is derived from an EMBL/GenBank/DDBJ whole genome shotgun (WGS) entry which is preliminary data.</text>
</comment>
<evidence type="ECO:0000256" key="1">
    <source>
        <dbReference type="ARBA" id="ARBA00007409"/>
    </source>
</evidence>
<proteinExistence type="inferred from homology"/>
<dbReference type="InterPro" id="IPR036282">
    <property type="entry name" value="Glutathione-S-Trfase_C_sf"/>
</dbReference>
<dbReference type="Pfam" id="PF02798">
    <property type="entry name" value="GST_N"/>
    <property type="match status" value="1"/>
</dbReference>
<dbReference type="Pfam" id="PF00043">
    <property type="entry name" value="GST_C"/>
    <property type="match status" value="1"/>
</dbReference>
<reference evidence="5 6" key="1">
    <citation type="submission" date="2020-07" db="EMBL/GenBank/DDBJ databases">
        <title>Comparative genomics of pyrophilous fungi reveals a link between fire events and developmental genes.</title>
        <authorList>
            <consortium name="DOE Joint Genome Institute"/>
            <person name="Steindorff A.S."/>
            <person name="Carver A."/>
            <person name="Calhoun S."/>
            <person name="Stillman K."/>
            <person name="Liu H."/>
            <person name="Lipzen A."/>
            <person name="Pangilinan J."/>
            <person name="Labutti K."/>
            <person name="Bruns T.D."/>
            <person name="Grigoriev I.V."/>
        </authorList>
    </citation>
    <scope>NUCLEOTIDE SEQUENCE [LARGE SCALE GENOMIC DNA]</scope>
    <source>
        <strain evidence="5 6">CBS 144469</strain>
    </source>
</reference>
<dbReference type="SUPFAM" id="SSF47616">
    <property type="entry name" value="GST C-terminal domain-like"/>
    <property type="match status" value="1"/>
</dbReference>
<dbReference type="SFLD" id="SFLDG00358">
    <property type="entry name" value="Main_(cytGST)"/>
    <property type="match status" value="1"/>
</dbReference>
<organism evidence="5 6">
    <name type="scientific">Ephemerocybe angulata</name>
    <dbReference type="NCBI Taxonomy" id="980116"/>
    <lineage>
        <taxon>Eukaryota</taxon>
        <taxon>Fungi</taxon>
        <taxon>Dikarya</taxon>
        <taxon>Basidiomycota</taxon>
        <taxon>Agaricomycotina</taxon>
        <taxon>Agaricomycetes</taxon>
        <taxon>Agaricomycetidae</taxon>
        <taxon>Agaricales</taxon>
        <taxon>Agaricineae</taxon>
        <taxon>Psathyrellaceae</taxon>
        <taxon>Ephemerocybe</taxon>
    </lineage>
</organism>
<keyword evidence="6" id="KW-1185">Reference proteome</keyword>
<dbReference type="PROSITE" id="PS50405">
    <property type="entry name" value="GST_CTER"/>
    <property type="match status" value="1"/>
</dbReference>
<protein>
    <submittedName>
        <fullName evidence="5">Glutathione S-transferase</fullName>
    </submittedName>
</protein>
<dbReference type="SFLD" id="SFLDG01151">
    <property type="entry name" value="Main.2:_Nu-like"/>
    <property type="match status" value="1"/>
</dbReference>
<keyword evidence="5" id="KW-0808">Transferase</keyword>
<dbReference type="Gene3D" id="3.40.30.10">
    <property type="entry name" value="Glutaredoxin"/>
    <property type="match status" value="1"/>
</dbReference>
<dbReference type="InterPro" id="IPR036249">
    <property type="entry name" value="Thioredoxin-like_sf"/>
</dbReference>
<dbReference type="AlphaFoldDB" id="A0A8H6IEB1"/>
<dbReference type="PROSITE" id="PS50404">
    <property type="entry name" value="GST_NTER"/>
    <property type="match status" value="1"/>
</dbReference>
<dbReference type="EMBL" id="JACGCI010000007">
    <property type="protein sequence ID" value="KAF6762683.1"/>
    <property type="molecule type" value="Genomic_DNA"/>
</dbReference>
<evidence type="ECO:0000313" key="6">
    <source>
        <dbReference type="Proteomes" id="UP000521943"/>
    </source>
</evidence>
<dbReference type="OrthoDB" id="422574at2759"/>
<comment type="similarity">
    <text evidence="1 2">Belongs to the GST superfamily.</text>
</comment>
<dbReference type="Proteomes" id="UP000521943">
    <property type="component" value="Unassembled WGS sequence"/>
</dbReference>
<evidence type="ECO:0000256" key="2">
    <source>
        <dbReference type="RuleBase" id="RU003494"/>
    </source>
</evidence>
<dbReference type="SFLD" id="SFLDS00019">
    <property type="entry name" value="Glutathione_Transferase_(cytos"/>
    <property type="match status" value="1"/>
</dbReference>
<dbReference type="Gene3D" id="1.20.1050.10">
    <property type="match status" value="1"/>
</dbReference>
<feature type="domain" description="GST N-terminal" evidence="3">
    <location>
        <begin position="31"/>
        <end position="120"/>
    </location>
</feature>